<evidence type="ECO:0000313" key="3">
    <source>
        <dbReference type="Proteomes" id="UP000198891"/>
    </source>
</evidence>
<accession>A0A1H3TZ51</accession>
<evidence type="ECO:0000313" key="2">
    <source>
        <dbReference type="EMBL" id="SDZ55516.1"/>
    </source>
</evidence>
<organism evidence="2 3">
    <name type="scientific">Herbiconiux ginsengi</name>
    <dbReference type="NCBI Taxonomy" id="381665"/>
    <lineage>
        <taxon>Bacteria</taxon>
        <taxon>Bacillati</taxon>
        <taxon>Actinomycetota</taxon>
        <taxon>Actinomycetes</taxon>
        <taxon>Micrococcales</taxon>
        <taxon>Microbacteriaceae</taxon>
        <taxon>Herbiconiux</taxon>
    </lineage>
</organism>
<feature type="region of interest" description="Disordered" evidence="1">
    <location>
        <begin position="54"/>
        <end position="94"/>
    </location>
</feature>
<dbReference type="AlphaFoldDB" id="A0A1H3TZ51"/>
<keyword evidence="3" id="KW-1185">Reference proteome</keyword>
<evidence type="ECO:0000256" key="1">
    <source>
        <dbReference type="SAM" id="MobiDB-lite"/>
    </source>
</evidence>
<dbReference type="RefSeq" id="WP_092558279.1">
    <property type="nucleotide sequence ID" value="NZ_FNPZ01000009.1"/>
</dbReference>
<sequence>MLTMTTPEGRTFTADTDVRLASLWADAQFGAHWDDGLPPSDQHDVMNDMIDEVHAMQDGRSPATPSPNPAHSRHRRPRSAIADEGPVPLALPTA</sequence>
<dbReference type="Proteomes" id="UP000198891">
    <property type="component" value="Unassembled WGS sequence"/>
</dbReference>
<proteinExistence type="predicted"/>
<gene>
    <name evidence="2" type="ORF">SAMN05216554_4609</name>
</gene>
<name>A0A1H3TZ51_9MICO</name>
<reference evidence="2 3" key="1">
    <citation type="submission" date="2016-10" db="EMBL/GenBank/DDBJ databases">
        <authorList>
            <person name="de Groot N.N."/>
        </authorList>
    </citation>
    <scope>NUCLEOTIDE SEQUENCE [LARGE SCALE GENOMIC DNA]</scope>
    <source>
        <strain evidence="2 3">CGMCC 4.3491</strain>
    </source>
</reference>
<dbReference type="OrthoDB" id="5131771at2"/>
<dbReference type="EMBL" id="FNPZ01000009">
    <property type="protein sequence ID" value="SDZ55516.1"/>
    <property type="molecule type" value="Genomic_DNA"/>
</dbReference>
<protein>
    <submittedName>
        <fullName evidence="2">Uncharacterized protein</fullName>
    </submittedName>
</protein>